<evidence type="ECO:0000259" key="16">
    <source>
        <dbReference type="SMART" id="SM00481"/>
    </source>
</evidence>
<dbReference type="RefSeq" id="WP_386430075.1">
    <property type="nucleotide sequence ID" value="NZ_JBHSBB010000010.1"/>
</dbReference>
<reference evidence="18" key="1">
    <citation type="journal article" date="2019" name="Int. J. Syst. Evol. Microbiol.">
        <title>The Global Catalogue of Microorganisms (GCM) 10K type strain sequencing project: providing services to taxonomists for standard genome sequencing and annotation.</title>
        <authorList>
            <consortium name="The Broad Institute Genomics Platform"/>
            <consortium name="The Broad Institute Genome Sequencing Center for Infectious Disease"/>
            <person name="Wu L."/>
            <person name="Ma J."/>
        </authorList>
    </citation>
    <scope>NUCLEOTIDE SEQUENCE [LARGE SCALE GENOMIC DNA]</scope>
    <source>
        <strain evidence="18">CGMCC 4.7237</strain>
    </source>
</reference>
<keyword evidence="11" id="KW-0227">DNA damage</keyword>
<dbReference type="InterPro" id="IPR040982">
    <property type="entry name" value="DNA_pol3_finger"/>
</dbReference>
<dbReference type="InterPro" id="IPR003141">
    <property type="entry name" value="Pol/His_phosphatase_N"/>
</dbReference>
<dbReference type="InterPro" id="IPR004013">
    <property type="entry name" value="PHP_dom"/>
</dbReference>
<evidence type="ECO:0000256" key="8">
    <source>
        <dbReference type="ARBA" id="ARBA00022679"/>
    </source>
</evidence>
<dbReference type="Pfam" id="PF07733">
    <property type="entry name" value="DNA_pol3_alpha"/>
    <property type="match status" value="1"/>
</dbReference>
<proteinExistence type="inferred from homology"/>
<organism evidence="17 18">
    <name type="scientific">Streptomyces polygonati</name>
    <dbReference type="NCBI Taxonomy" id="1617087"/>
    <lineage>
        <taxon>Bacteria</taxon>
        <taxon>Bacillati</taxon>
        <taxon>Actinomycetota</taxon>
        <taxon>Actinomycetes</taxon>
        <taxon>Kitasatosporales</taxon>
        <taxon>Streptomycetaceae</taxon>
        <taxon>Streptomyces</taxon>
    </lineage>
</organism>
<keyword evidence="8 17" id="KW-0808">Transferase</keyword>
<keyword evidence="9 17" id="KW-0548">Nucleotidyltransferase</keyword>
<dbReference type="SMART" id="SM00481">
    <property type="entry name" value="POLIIIAc"/>
    <property type="match status" value="1"/>
</dbReference>
<dbReference type="Pfam" id="PF02811">
    <property type="entry name" value="PHP"/>
    <property type="match status" value="1"/>
</dbReference>
<dbReference type="PANTHER" id="PTHR32294">
    <property type="entry name" value="DNA POLYMERASE III SUBUNIT ALPHA"/>
    <property type="match status" value="1"/>
</dbReference>
<dbReference type="Gene3D" id="1.10.10.1600">
    <property type="entry name" value="Bacterial DNA polymerase III alpha subunit, thumb domain"/>
    <property type="match status" value="1"/>
</dbReference>
<feature type="domain" description="Polymerase/histidinol phosphatase N-terminal" evidence="16">
    <location>
        <begin position="5"/>
        <end position="72"/>
    </location>
</feature>
<dbReference type="PANTHER" id="PTHR32294:SF4">
    <property type="entry name" value="ERROR-PRONE DNA POLYMERASE"/>
    <property type="match status" value="1"/>
</dbReference>
<evidence type="ECO:0000256" key="11">
    <source>
        <dbReference type="ARBA" id="ARBA00022763"/>
    </source>
</evidence>
<comment type="similarity">
    <text evidence="3">Belongs to the DNA polymerase type-C family. DnaE subfamily.</text>
</comment>
<protein>
    <recommendedName>
        <fullName evidence="6">DNA polymerase III subunit alpha</fullName>
        <ecNumber evidence="4">2.7.7.7</ecNumber>
    </recommendedName>
    <alternativeName>
        <fullName evidence="5">Error-prone DNA polymerase</fullName>
    </alternativeName>
</protein>
<evidence type="ECO:0000256" key="13">
    <source>
        <dbReference type="ARBA" id="ARBA00023204"/>
    </source>
</evidence>
<keyword evidence="12" id="KW-0239">DNA-directed DNA polymerase</keyword>
<dbReference type="InterPro" id="IPR041931">
    <property type="entry name" value="DNA_pol3_alpha_thumb_dom"/>
</dbReference>
<dbReference type="InterPro" id="IPR029460">
    <property type="entry name" value="DNAPol_HHH"/>
</dbReference>
<dbReference type="Gene3D" id="3.20.20.140">
    <property type="entry name" value="Metal-dependent hydrolases"/>
    <property type="match status" value="1"/>
</dbReference>
<evidence type="ECO:0000313" key="18">
    <source>
        <dbReference type="Proteomes" id="UP001595765"/>
    </source>
</evidence>
<dbReference type="Gene3D" id="1.10.150.870">
    <property type="match status" value="1"/>
</dbReference>
<dbReference type="InterPro" id="IPR004805">
    <property type="entry name" value="DnaE2/DnaE/PolC"/>
</dbReference>
<evidence type="ECO:0000256" key="6">
    <source>
        <dbReference type="ARBA" id="ARBA00019114"/>
    </source>
</evidence>
<evidence type="ECO:0000256" key="9">
    <source>
        <dbReference type="ARBA" id="ARBA00022695"/>
    </source>
</evidence>
<dbReference type="EC" id="2.7.7.7" evidence="4"/>
<dbReference type="Pfam" id="PF14579">
    <property type="entry name" value="HHH_6"/>
    <property type="match status" value="1"/>
</dbReference>
<dbReference type="EMBL" id="JBHSBB010000010">
    <property type="protein sequence ID" value="MFC4033014.1"/>
    <property type="molecule type" value="Genomic_DNA"/>
</dbReference>
<dbReference type="InterPro" id="IPR004365">
    <property type="entry name" value="NA-bd_OB_tRNA"/>
</dbReference>
<comment type="caution">
    <text evidence="17">The sequence shown here is derived from an EMBL/GenBank/DDBJ whole genome shotgun (WGS) entry which is preliminary data.</text>
</comment>
<keyword evidence="7" id="KW-0963">Cytoplasm</keyword>
<dbReference type="Pfam" id="PF01336">
    <property type="entry name" value="tRNA_anti-codon"/>
    <property type="match status" value="1"/>
</dbReference>
<evidence type="ECO:0000256" key="5">
    <source>
        <dbReference type="ARBA" id="ARBA00017273"/>
    </source>
</evidence>
<comment type="subcellular location">
    <subcellularLocation>
        <location evidence="1">Cytoplasm</location>
    </subcellularLocation>
</comment>
<evidence type="ECO:0000256" key="3">
    <source>
        <dbReference type="ARBA" id="ARBA00009496"/>
    </source>
</evidence>
<evidence type="ECO:0000256" key="12">
    <source>
        <dbReference type="ARBA" id="ARBA00022932"/>
    </source>
</evidence>
<evidence type="ECO:0000256" key="10">
    <source>
        <dbReference type="ARBA" id="ARBA00022705"/>
    </source>
</evidence>
<dbReference type="NCBIfam" id="TIGR00594">
    <property type="entry name" value="polc"/>
    <property type="match status" value="1"/>
</dbReference>
<dbReference type="CDD" id="cd04485">
    <property type="entry name" value="DnaE_OBF"/>
    <property type="match status" value="1"/>
</dbReference>
<keyword evidence="18" id="KW-1185">Reference proteome</keyword>
<comment type="catalytic activity">
    <reaction evidence="14">
        <text>DNA(n) + a 2'-deoxyribonucleoside 5'-triphosphate = DNA(n+1) + diphosphate</text>
        <dbReference type="Rhea" id="RHEA:22508"/>
        <dbReference type="Rhea" id="RHEA-COMP:17339"/>
        <dbReference type="Rhea" id="RHEA-COMP:17340"/>
        <dbReference type="ChEBI" id="CHEBI:33019"/>
        <dbReference type="ChEBI" id="CHEBI:61560"/>
        <dbReference type="ChEBI" id="CHEBI:173112"/>
        <dbReference type="EC" id="2.7.7.7"/>
    </reaction>
</comment>
<comment type="similarity">
    <text evidence="2">Belongs to the DNA polymerase type-C family. DnaE2 subfamily.</text>
</comment>
<dbReference type="InterPro" id="IPR016195">
    <property type="entry name" value="Pol/histidinol_Pase-like"/>
</dbReference>
<evidence type="ECO:0000256" key="2">
    <source>
        <dbReference type="ARBA" id="ARBA00007391"/>
    </source>
</evidence>
<dbReference type="SUPFAM" id="SSF89550">
    <property type="entry name" value="PHP domain-like"/>
    <property type="match status" value="1"/>
</dbReference>
<keyword evidence="13" id="KW-0234">DNA repair</keyword>
<dbReference type="Proteomes" id="UP001595765">
    <property type="component" value="Unassembled WGS sequence"/>
</dbReference>
<feature type="region of interest" description="Disordered" evidence="15">
    <location>
        <begin position="1122"/>
        <end position="1176"/>
    </location>
</feature>
<name>A0ABV8HRT6_9ACTN</name>
<keyword evidence="10" id="KW-0235">DNA replication</keyword>
<feature type="compositionally biased region" description="Low complexity" evidence="15">
    <location>
        <begin position="208"/>
        <end position="223"/>
    </location>
</feature>
<gene>
    <name evidence="17" type="ORF">ACFO3J_16170</name>
</gene>
<accession>A0ABV8HRT6</accession>
<sequence length="1176" mass="126751">MAGFAHLHVASGYSERYGAAHPEQLARRAAERGMEALALTDRDTVTGAVRFAQACAETGVRPVFGIDLAVEALAPLPPEQRLKTPVRGGAYVVEPPLRFVLLAQDREGWARLCRITSAAHVGTASNAAPVQVPWQALREHGGRGLTVLLGPLSEPVRALAAGREDLAVRLLAPWREIFGDGVRLEVVRHGQPGSGPDSSPGPAPSTRPAPGTSPATPTGTTPGSLRLAARTLALADRTRTTAVLTNAVRYADPGQHRLADVLDAARLLRPIDPRRLDSGQRWLKPGQDMALVAQEVAECAGADRRRAARLLADTAATAAGCRLDPAADLGLGTRHFPEPEVVGAAPGGAARLLRERCAAGLVRRGLDGDRSAQDRLADELKVISGLDYDSYFLAVGQVVADIRELGIRVAARGSGAGSMVCHALGIATANPLDHRLLFERFLSPLRKSLPDIDIDVESARRLECYDAIFRRFGKERVAVTAMPETYRARRALRDTGLALGIAPDEVDRIAKSFPHLRACDITGALAELPELKQLAAEAGKYGPLWELAEGLDSLVHGMAMHPCGVVISDATLLDRLPVQPTPQGDYPMAMAAKEEIEALGNIKLDVLAVRMQSAMAHAVAEIERVTGDRIDLDDGQQVPLDDVFAFKLIQESQTIGMFQLESPGQQDLLSRMQPRDVQDVIADISLFRPGPVAGGMPERYIAARHGGDPHYAHPDLAPVLFDTYGVTIWHEQIIETLHVMTGCDRDRAEVGRRLLGDRGKLPEIKAWFHRATAARGYDQRVRDEVWATVESFGAYGFCRAHAVAFAVPALQSAWLKAHFPAFLLAGLLEHDPGMWPKRVIVSDARRRGVPLLPVDVNRSRTEHIVERADGDQWGVRLALAGVHGISEDECARIEAGQPYGSLSDFWQRARPSRPIAERLAQIGAMAQLHDGRLTRRDLLLQIAELHRQSRVRSAGRGQLPIEAGAVGGAEPSGLPEMTGREGLSAELNTLGIDVSRHLMEHHHRLLREIGAIDAAHLGAFNAGQQVLVAGVRASTQTPPIASGKRVIFVTLEDGSGMVDLAFFEDSHENCAHTVFHSGLLLVRGTVQVRGTRRTVVGSMAWDLDEIAAARRDDGPEAALKLLGAGHPHPTPAQPPHRTLENGTSGARLHPYADLQPAGTRAADLKKLGHRSQGSAG</sequence>
<evidence type="ECO:0000256" key="4">
    <source>
        <dbReference type="ARBA" id="ARBA00012417"/>
    </source>
</evidence>
<evidence type="ECO:0000256" key="7">
    <source>
        <dbReference type="ARBA" id="ARBA00022490"/>
    </source>
</evidence>
<feature type="region of interest" description="Disordered" evidence="15">
    <location>
        <begin position="188"/>
        <end position="223"/>
    </location>
</feature>
<evidence type="ECO:0000256" key="1">
    <source>
        <dbReference type="ARBA" id="ARBA00004496"/>
    </source>
</evidence>
<dbReference type="GO" id="GO:0003887">
    <property type="term" value="F:DNA-directed DNA polymerase activity"/>
    <property type="evidence" value="ECO:0007669"/>
    <property type="project" value="UniProtKB-EC"/>
</dbReference>
<dbReference type="InterPro" id="IPR011708">
    <property type="entry name" value="DNA_pol3_alpha_NTPase_dom"/>
</dbReference>
<evidence type="ECO:0000256" key="14">
    <source>
        <dbReference type="ARBA" id="ARBA00049244"/>
    </source>
</evidence>
<evidence type="ECO:0000313" key="17">
    <source>
        <dbReference type="EMBL" id="MFC4033014.1"/>
    </source>
</evidence>
<evidence type="ECO:0000256" key="15">
    <source>
        <dbReference type="SAM" id="MobiDB-lite"/>
    </source>
</evidence>
<dbReference type="Pfam" id="PF17657">
    <property type="entry name" value="DNA_pol3_finger"/>
    <property type="match status" value="1"/>
</dbReference>